<evidence type="ECO:0000313" key="4">
    <source>
        <dbReference type="Proteomes" id="UP001429984"/>
    </source>
</evidence>
<sequence>MKAGKSRWQALALCALVSSSAMAASDAGDATSKPALPQPDPALDVYAQAARLVDIGGGRRLNLRCNGPEAATTVVLEAGFGADSLSWSRLQPLLAGSMRVCSYDRAGYGFSDGGPLPRDIDAEVADLHALVRAASLRAPFVLVGHSLGSNIARLYDRQHPQDVAALVLVDPPPQGIAAFSPEYQAREKAMLPQMLKAYRDCEQGAKAGTLAKDPPPELKACLRGPDPRYSDRLNAAIRESKLRPGFWDTVISGSEAKAALFEPSVSGSERHGSKPLVVLSAVDAYAGAPPPIRDALQPAQAATHRALVATSSRGRLVEVKGSTHDIQMDQPGIVADAVRSVIASP</sequence>
<feature type="domain" description="AB hydrolase-1" evidence="2">
    <location>
        <begin position="74"/>
        <end position="337"/>
    </location>
</feature>
<dbReference type="InterPro" id="IPR000073">
    <property type="entry name" value="AB_hydrolase_1"/>
</dbReference>
<dbReference type="RefSeq" id="WP_194932634.1">
    <property type="nucleotide sequence ID" value="NZ_JADLZT010000013.1"/>
</dbReference>
<comment type="caution">
    <text evidence="3">The sequence shown here is derived from an EMBL/GenBank/DDBJ whole genome shotgun (WGS) entry which is preliminary data.</text>
</comment>
<keyword evidence="4" id="KW-1185">Reference proteome</keyword>
<gene>
    <name evidence="3" type="ORF">IU514_18555</name>
</gene>
<dbReference type="PANTHER" id="PTHR43194:SF2">
    <property type="entry name" value="PEROXISOMAL MEMBRANE PROTEIN LPX1"/>
    <property type="match status" value="1"/>
</dbReference>
<reference evidence="3 4" key="1">
    <citation type="submission" date="2020-11" db="EMBL/GenBank/DDBJ databases">
        <title>Draft Genome Sequence and Secondary Metabolite Biosynthetic Potential of the Lysobacter niastensis Type strain DSM 18481.</title>
        <authorList>
            <person name="Turrini P."/>
            <person name="Artuso I."/>
            <person name="Tescari M."/>
            <person name="Lugli G.A."/>
            <person name="Frangipani E."/>
            <person name="Ventura M."/>
            <person name="Visca P."/>
        </authorList>
    </citation>
    <scope>NUCLEOTIDE SEQUENCE [LARGE SCALE GENOMIC DNA]</scope>
    <source>
        <strain evidence="3 4">DSM 18481</strain>
    </source>
</reference>
<feature type="chain" id="PRO_5045247024" evidence="1">
    <location>
        <begin position="24"/>
        <end position="345"/>
    </location>
</feature>
<dbReference type="InterPro" id="IPR029058">
    <property type="entry name" value="AB_hydrolase_fold"/>
</dbReference>
<dbReference type="GO" id="GO:0016787">
    <property type="term" value="F:hydrolase activity"/>
    <property type="evidence" value="ECO:0007669"/>
    <property type="project" value="UniProtKB-KW"/>
</dbReference>
<keyword evidence="1" id="KW-0732">Signal</keyword>
<accession>A0ABS0BAM0</accession>
<organism evidence="3 4">
    <name type="scientific">Lysobacter niastensis</name>
    <dbReference type="NCBI Taxonomy" id="380629"/>
    <lineage>
        <taxon>Bacteria</taxon>
        <taxon>Pseudomonadati</taxon>
        <taxon>Pseudomonadota</taxon>
        <taxon>Gammaproteobacteria</taxon>
        <taxon>Lysobacterales</taxon>
        <taxon>Lysobacteraceae</taxon>
        <taxon>Lysobacter</taxon>
    </lineage>
</organism>
<evidence type="ECO:0000313" key="3">
    <source>
        <dbReference type="EMBL" id="MBF6026036.1"/>
    </source>
</evidence>
<dbReference type="Proteomes" id="UP001429984">
    <property type="component" value="Unassembled WGS sequence"/>
</dbReference>
<evidence type="ECO:0000256" key="1">
    <source>
        <dbReference type="SAM" id="SignalP"/>
    </source>
</evidence>
<dbReference type="Gene3D" id="3.40.50.1820">
    <property type="entry name" value="alpha/beta hydrolase"/>
    <property type="match status" value="1"/>
</dbReference>
<keyword evidence="3" id="KW-0378">Hydrolase</keyword>
<dbReference type="InterPro" id="IPR050228">
    <property type="entry name" value="Carboxylesterase_BioH"/>
</dbReference>
<protein>
    <submittedName>
        <fullName evidence="3">Alpha/beta hydrolase</fullName>
    </submittedName>
</protein>
<evidence type="ECO:0000259" key="2">
    <source>
        <dbReference type="Pfam" id="PF12697"/>
    </source>
</evidence>
<proteinExistence type="predicted"/>
<dbReference type="PRINTS" id="PR00111">
    <property type="entry name" value="ABHYDROLASE"/>
</dbReference>
<dbReference type="EMBL" id="JADLZT010000013">
    <property type="protein sequence ID" value="MBF6026036.1"/>
    <property type="molecule type" value="Genomic_DNA"/>
</dbReference>
<dbReference type="SUPFAM" id="SSF53474">
    <property type="entry name" value="alpha/beta-Hydrolases"/>
    <property type="match status" value="1"/>
</dbReference>
<feature type="signal peptide" evidence="1">
    <location>
        <begin position="1"/>
        <end position="23"/>
    </location>
</feature>
<name>A0ABS0BAM0_9GAMM</name>
<dbReference type="PANTHER" id="PTHR43194">
    <property type="entry name" value="HYDROLASE ALPHA/BETA FOLD FAMILY"/>
    <property type="match status" value="1"/>
</dbReference>
<dbReference type="Pfam" id="PF12697">
    <property type="entry name" value="Abhydrolase_6"/>
    <property type="match status" value="1"/>
</dbReference>